<evidence type="ECO:0000256" key="4">
    <source>
        <dbReference type="ARBA" id="ARBA00023136"/>
    </source>
</evidence>
<sequence length="862" mass="98238">MKVYPPFVNLPAKIGLFLLCLVICSCNALKRVEEDEQLLTEYSIHADGEKITDPLVNSLVLQKPNSRLLGIPLRLHLYNLAKKDADSSYQAWLNRKDGRRERLESLLSKKQVKRLGESFFVSGYSDWLKRVGEAPAVIDTARINRSVQRLSSYYTNRGYFNNSGSYQLDSTGRQRAAVRYQLDLGEPYLVDSLSRRIASPAIDSIYALNRDASLVREGDVFDLGNFTQERERLTTLFRNSGVWNFQESSITYDILRDTLSRDDQQMHVELNIDNLRRRGDSAVTDEAYRVRRMGNIHIYPDHRFQDGTQKADTVRYDNYIIHFDGRLRYKPKVLADAIFLDQDSVYRDIDRLRTYRQISNLNTFRYPNIELIEAPGDRLDANVYLSARPRNSLAVDFDVTHSNIQRLGFGLGASLITRNVFGGAETLSLSARGTFGLLSDDTQGEDFFSEIGGDINLIFPRIWFPLVDGGNIIPYYMLPKTRMTVGTSFQKNIGLDKQTLNAVLGYSWSSTDFKKHLIELLNIQFVRNVNPDRFFNVYQSSYGRLNDVASDPEYLNNPDLAGFYEPGDTPEDPPNLTIPEGTTGFTDAIINQGLAPTDSQDYADVFRVEERRQRLTENNLIFTSNYTYTKNSKTGINDNSFYQIRWKLEGAGNLLAVFTNIVPFNENDSGKKLVFGVPFSQYLKGEFDFIRHWELNATDVLAFRTFIGLAVPYGNSDDIPFVRSYFGGGSNDNRAWFPYSLGPGSTSNLNDFNDANFKLAMNLEYRFPLVGDLKAALFSDVGNIWNVWDSEDDPAATFNGFSSLEELALGTGFGLRYDFTYFVFRADLGFKTYNPAEPVGKRWFRDYNFANSVLQIGINYPF</sequence>
<dbReference type="Proteomes" id="UP000009049">
    <property type="component" value="Chromosome"/>
</dbReference>
<dbReference type="eggNOG" id="COG4775">
    <property type="taxonomic scope" value="Bacteria"/>
</dbReference>
<keyword evidence="4" id="KW-0472">Membrane</keyword>
<dbReference type="PANTHER" id="PTHR12815">
    <property type="entry name" value="SORTING AND ASSEMBLY MACHINERY SAMM50 PROTEIN FAMILY MEMBER"/>
    <property type="match status" value="1"/>
</dbReference>
<dbReference type="HOGENOM" id="CLU_010929_0_0_10"/>
<protein>
    <recommendedName>
        <fullName evidence="6">Bacterial surface antigen (D15) domain-containing protein</fullName>
    </recommendedName>
</protein>
<evidence type="ECO:0000256" key="2">
    <source>
        <dbReference type="ARBA" id="ARBA00022692"/>
    </source>
</evidence>
<evidence type="ECO:0000256" key="5">
    <source>
        <dbReference type="ARBA" id="ARBA00023237"/>
    </source>
</evidence>
<comment type="subcellular location">
    <subcellularLocation>
        <location evidence="1">Membrane</location>
    </subcellularLocation>
</comment>
<feature type="domain" description="Bacterial surface antigen (D15)" evidence="6">
    <location>
        <begin position="680"/>
        <end position="837"/>
    </location>
</feature>
<dbReference type="KEGG" id="rbi:RB2501_02705"/>
<evidence type="ECO:0000313" key="8">
    <source>
        <dbReference type="Proteomes" id="UP000009049"/>
    </source>
</evidence>
<dbReference type="EMBL" id="CP001712">
    <property type="protein sequence ID" value="EAR14299.1"/>
    <property type="molecule type" value="Genomic_DNA"/>
</dbReference>
<keyword evidence="3" id="KW-0732">Signal</keyword>
<dbReference type="Gene3D" id="2.40.160.50">
    <property type="entry name" value="membrane protein fhac: a member of the omp85/tpsb transporter family"/>
    <property type="match status" value="1"/>
</dbReference>
<evidence type="ECO:0000256" key="1">
    <source>
        <dbReference type="ARBA" id="ARBA00004370"/>
    </source>
</evidence>
<proteinExistence type="predicted"/>
<dbReference type="PROSITE" id="PS51257">
    <property type="entry name" value="PROKAR_LIPOPROTEIN"/>
    <property type="match status" value="1"/>
</dbReference>
<dbReference type="GO" id="GO:0019867">
    <property type="term" value="C:outer membrane"/>
    <property type="evidence" value="ECO:0007669"/>
    <property type="project" value="InterPro"/>
</dbReference>
<dbReference type="AlphaFoldDB" id="A4CPH8"/>
<dbReference type="PANTHER" id="PTHR12815:SF47">
    <property type="entry name" value="TRANSLOCATION AND ASSEMBLY MODULE SUBUNIT TAMA"/>
    <property type="match status" value="1"/>
</dbReference>
<dbReference type="OrthoDB" id="9814535at2"/>
<gene>
    <name evidence="7" type="ordered locus">RB2501_02705</name>
</gene>
<evidence type="ECO:0000313" key="7">
    <source>
        <dbReference type="EMBL" id="EAR14299.1"/>
    </source>
</evidence>
<dbReference type="InterPro" id="IPR039910">
    <property type="entry name" value="D15-like"/>
</dbReference>
<keyword evidence="2" id="KW-0812">Transmembrane</keyword>
<dbReference type="Pfam" id="PF01103">
    <property type="entry name" value="Omp85"/>
    <property type="match status" value="1"/>
</dbReference>
<accession>A4CPH8</accession>
<evidence type="ECO:0000256" key="3">
    <source>
        <dbReference type="ARBA" id="ARBA00022729"/>
    </source>
</evidence>
<dbReference type="InterPro" id="IPR000184">
    <property type="entry name" value="Bac_surfAg_D15"/>
</dbReference>
<dbReference type="RefSeq" id="WP_015755735.1">
    <property type="nucleotide sequence ID" value="NC_013222.1"/>
</dbReference>
<reference evidence="7 8" key="1">
    <citation type="journal article" date="2009" name="J. Bacteriol.">
        <title>Complete genome sequence of Robiginitalea biformata HTCC2501.</title>
        <authorList>
            <person name="Oh H.M."/>
            <person name="Giovannoni S.J."/>
            <person name="Lee K."/>
            <person name="Ferriera S."/>
            <person name="Johnson J."/>
            <person name="Cho J.C."/>
        </authorList>
    </citation>
    <scope>NUCLEOTIDE SEQUENCE [LARGE SCALE GENOMIC DNA]</scope>
    <source>
        <strain evidence="8">ATCC BAA-864 / HTCC2501 / KCTC 12146</strain>
    </source>
</reference>
<name>A4CPH8_ROBBH</name>
<keyword evidence="8" id="KW-1185">Reference proteome</keyword>
<keyword evidence="5" id="KW-0998">Cell outer membrane</keyword>
<dbReference type="STRING" id="313596.RB2501_02705"/>
<organism evidence="7 8">
    <name type="scientific">Robiginitalea biformata (strain ATCC BAA-864 / DSM 15991 / KCTC 12146 / HTCC2501)</name>
    <dbReference type="NCBI Taxonomy" id="313596"/>
    <lineage>
        <taxon>Bacteria</taxon>
        <taxon>Pseudomonadati</taxon>
        <taxon>Bacteroidota</taxon>
        <taxon>Flavobacteriia</taxon>
        <taxon>Flavobacteriales</taxon>
        <taxon>Flavobacteriaceae</taxon>
        <taxon>Robiginitalea</taxon>
    </lineage>
</organism>
<evidence type="ECO:0000259" key="6">
    <source>
        <dbReference type="Pfam" id="PF01103"/>
    </source>
</evidence>